<dbReference type="AlphaFoldDB" id="A0AAV4RPE2"/>
<comment type="caution">
    <text evidence="2">The sequence shown here is derived from an EMBL/GenBank/DDBJ whole genome shotgun (WGS) entry which is preliminary data.</text>
</comment>
<feature type="region of interest" description="Disordered" evidence="1">
    <location>
        <begin position="24"/>
        <end position="75"/>
    </location>
</feature>
<accession>A0AAV4RPE2</accession>
<proteinExistence type="predicted"/>
<feature type="compositionally biased region" description="Low complexity" evidence="1">
    <location>
        <begin position="24"/>
        <end position="34"/>
    </location>
</feature>
<feature type="compositionally biased region" description="Basic and acidic residues" evidence="1">
    <location>
        <begin position="35"/>
        <end position="46"/>
    </location>
</feature>
<evidence type="ECO:0000313" key="2">
    <source>
        <dbReference type="EMBL" id="GIY23320.1"/>
    </source>
</evidence>
<reference evidence="2 3" key="1">
    <citation type="submission" date="2021-06" db="EMBL/GenBank/DDBJ databases">
        <title>Caerostris extrusa draft genome.</title>
        <authorList>
            <person name="Kono N."/>
            <person name="Arakawa K."/>
        </authorList>
    </citation>
    <scope>NUCLEOTIDE SEQUENCE [LARGE SCALE GENOMIC DNA]</scope>
</reference>
<name>A0AAV4RPE2_CAEEX</name>
<sequence>MSKCEIPPVSSICVFRCRLHQGAVGPRAGRAPAPRRVDGGGEDRPAGKTQAGRQLQDSAAHQREQGVQEHRGQAVREDQCFPDHRHLVVEGAVSGCHHDDDDDDGDEEKMPSCSDYVMHFFTIFWKVIFAFIPPTGQRIQSACHNPKGGKVLRTTNTSPHLCANGALCSIKSASCFSIVKGTKAAILGKAFAFCWIIVNGFCRRYLRLWVWFISGKGDFQSFKPANG</sequence>
<gene>
    <name evidence="2" type="ORF">CEXT_243901</name>
</gene>
<organism evidence="2 3">
    <name type="scientific">Caerostris extrusa</name>
    <name type="common">Bark spider</name>
    <name type="synonym">Caerostris bankana</name>
    <dbReference type="NCBI Taxonomy" id="172846"/>
    <lineage>
        <taxon>Eukaryota</taxon>
        <taxon>Metazoa</taxon>
        <taxon>Ecdysozoa</taxon>
        <taxon>Arthropoda</taxon>
        <taxon>Chelicerata</taxon>
        <taxon>Arachnida</taxon>
        <taxon>Araneae</taxon>
        <taxon>Araneomorphae</taxon>
        <taxon>Entelegynae</taxon>
        <taxon>Araneoidea</taxon>
        <taxon>Araneidae</taxon>
        <taxon>Caerostris</taxon>
    </lineage>
</organism>
<dbReference type="EMBL" id="BPLR01008262">
    <property type="protein sequence ID" value="GIY23320.1"/>
    <property type="molecule type" value="Genomic_DNA"/>
</dbReference>
<dbReference type="Proteomes" id="UP001054945">
    <property type="component" value="Unassembled WGS sequence"/>
</dbReference>
<feature type="compositionally biased region" description="Basic and acidic residues" evidence="1">
    <location>
        <begin position="60"/>
        <end position="75"/>
    </location>
</feature>
<evidence type="ECO:0000313" key="3">
    <source>
        <dbReference type="Proteomes" id="UP001054945"/>
    </source>
</evidence>
<keyword evidence="3" id="KW-1185">Reference proteome</keyword>
<protein>
    <submittedName>
        <fullName evidence="2">Uncharacterized protein</fullName>
    </submittedName>
</protein>
<evidence type="ECO:0000256" key="1">
    <source>
        <dbReference type="SAM" id="MobiDB-lite"/>
    </source>
</evidence>